<dbReference type="Proteomes" id="UP001501637">
    <property type="component" value="Unassembled WGS sequence"/>
</dbReference>
<dbReference type="EMBL" id="BAAAUG010000019">
    <property type="protein sequence ID" value="GAA3087601.1"/>
    <property type="molecule type" value="Genomic_DNA"/>
</dbReference>
<protein>
    <submittedName>
        <fullName evidence="2">Uncharacterized protein</fullName>
    </submittedName>
</protein>
<name>A0ABP6M852_9ACTN</name>
<comment type="caution">
    <text evidence="2">The sequence shown here is derived from an EMBL/GenBank/DDBJ whole genome shotgun (WGS) entry which is preliminary data.</text>
</comment>
<keyword evidence="3" id="KW-1185">Reference proteome</keyword>
<feature type="compositionally biased region" description="Low complexity" evidence="1">
    <location>
        <begin position="39"/>
        <end position="51"/>
    </location>
</feature>
<accession>A0ABP6M852</accession>
<proteinExistence type="predicted"/>
<evidence type="ECO:0000313" key="2">
    <source>
        <dbReference type="EMBL" id="GAA3087601.1"/>
    </source>
</evidence>
<evidence type="ECO:0000256" key="1">
    <source>
        <dbReference type="SAM" id="MobiDB-lite"/>
    </source>
</evidence>
<organism evidence="2 3">
    <name type="scientific">Streptomyces rectiviolaceus</name>
    <dbReference type="NCBI Taxonomy" id="332591"/>
    <lineage>
        <taxon>Bacteria</taxon>
        <taxon>Bacillati</taxon>
        <taxon>Actinomycetota</taxon>
        <taxon>Actinomycetes</taxon>
        <taxon>Kitasatosporales</taxon>
        <taxon>Streptomycetaceae</taxon>
        <taxon>Streptomyces</taxon>
    </lineage>
</organism>
<feature type="compositionally biased region" description="Basic and acidic residues" evidence="1">
    <location>
        <begin position="17"/>
        <end position="27"/>
    </location>
</feature>
<feature type="region of interest" description="Disordered" evidence="1">
    <location>
        <begin position="1"/>
        <end position="58"/>
    </location>
</feature>
<evidence type="ECO:0000313" key="3">
    <source>
        <dbReference type="Proteomes" id="UP001501637"/>
    </source>
</evidence>
<sequence length="92" mass="9597">MGRASTGSGADADAEQEERTKGSKQREAAPPAGAHVRYAATTTTAGTATTAPVRPLAGTVPCHAHQPHPVIHWAHFTVATEAFPWGRRDEAG</sequence>
<gene>
    <name evidence="2" type="ORF">GCM10010449_08920</name>
</gene>
<reference evidence="3" key="1">
    <citation type="journal article" date="2019" name="Int. J. Syst. Evol. Microbiol.">
        <title>The Global Catalogue of Microorganisms (GCM) 10K type strain sequencing project: providing services to taxonomists for standard genome sequencing and annotation.</title>
        <authorList>
            <consortium name="The Broad Institute Genomics Platform"/>
            <consortium name="The Broad Institute Genome Sequencing Center for Infectious Disease"/>
            <person name="Wu L."/>
            <person name="Ma J."/>
        </authorList>
    </citation>
    <scope>NUCLEOTIDE SEQUENCE [LARGE SCALE GENOMIC DNA]</scope>
    <source>
        <strain evidence="3">JCM 9092</strain>
    </source>
</reference>